<dbReference type="SUPFAM" id="SSF55874">
    <property type="entry name" value="ATPase domain of HSP90 chaperone/DNA topoisomerase II/histidine kinase"/>
    <property type="match status" value="1"/>
</dbReference>
<dbReference type="InterPro" id="IPR003661">
    <property type="entry name" value="HisK_dim/P_dom"/>
</dbReference>
<comment type="subcellular location">
    <subcellularLocation>
        <location evidence="2">Cell inner membrane</location>
        <topology evidence="2">Multi-pass membrane protein</topology>
    </subcellularLocation>
</comment>
<evidence type="ECO:0000256" key="3">
    <source>
        <dbReference type="ARBA" id="ARBA00012438"/>
    </source>
</evidence>
<dbReference type="GO" id="GO:0005886">
    <property type="term" value="C:plasma membrane"/>
    <property type="evidence" value="ECO:0007669"/>
    <property type="project" value="UniProtKB-SubCell"/>
</dbReference>
<dbReference type="GO" id="GO:0005524">
    <property type="term" value="F:ATP binding"/>
    <property type="evidence" value="ECO:0007669"/>
    <property type="project" value="UniProtKB-KW"/>
</dbReference>
<feature type="transmembrane region" description="Helical" evidence="15">
    <location>
        <begin position="15"/>
        <end position="40"/>
    </location>
</feature>
<dbReference type="SMART" id="SM00304">
    <property type="entry name" value="HAMP"/>
    <property type="match status" value="1"/>
</dbReference>
<dbReference type="Pfam" id="PF00672">
    <property type="entry name" value="HAMP"/>
    <property type="match status" value="1"/>
</dbReference>
<gene>
    <name evidence="18" type="ORF">C7419_10979</name>
</gene>
<evidence type="ECO:0000256" key="11">
    <source>
        <dbReference type="ARBA" id="ARBA00022840"/>
    </source>
</evidence>
<dbReference type="GeneID" id="98342485"/>
<dbReference type="Gene3D" id="1.10.287.130">
    <property type="match status" value="1"/>
</dbReference>
<keyword evidence="11" id="KW-0067">ATP-binding</keyword>
<evidence type="ECO:0000256" key="4">
    <source>
        <dbReference type="ARBA" id="ARBA00022475"/>
    </source>
</evidence>
<comment type="caution">
    <text evidence="18">The sequence shown here is derived from an EMBL/GenBank/DDBJ whole genome shotgun (WGS) entry which is preliminary data.</text>
</comment>
<evidence type="ECO:0000256" key="6">
    <source>
        <dbReference type="ARBA" id="ARBA00022553"/>
    </source>
</evidence>
<dbReference type="InterPro" id="IPR004358">
    <property type="entry name" value="Sig_transdc_His_kin-like_C"/>
</dbReference>
<dbReference type="PANTHER" id="PTHR44936:SF5">
    <property type="entry name" value="SENSOR HISTIDINE KINASE ENVZ"/>
    <property type="match status" value="1"/>
</dbReference>
<keyword evidence="14 15" id="KW-0472">Membrane</keyword>
<evidence type="ECO:0000256" key="2">
    <source>
        <dbReference type="ARBA" id="ARBA00004429"/>
    </source>
</evidence>
<keyword evidence="19" id="KW-1185">Reference proteome</keyword>
<organism evidence="18 19">
    <name type="scientific">Cupriavidus plantarum</name>
    <dbReference type="NCBI Taxonomy" id="942865"/>
    <lineage>
        <taxon>Bacteria</taxon>
        <taxon>Pseudomonadati</taxon>
        <taxon>Pseudomonadota</taxon>
        <taxon>Betaproteobacteria</taxon>
        <taxon>Burkholderiales</taxon>
        <taxon>Burkholderiaceae</taxon>
        <taxon>Cupriavidus</taxon>
    </lineage>
</organism>
<dbReference type="InterPro" id="IPR036890">
    <property type="entry name" value="HATPase_C_sf"/>
</dbReference>
<comment type="catalytic activity">
    <reaction evidence="1">
        <text>ATP + protein L-histidine = ADP + protein N-phospho-L-histidine.</text>
        <dbReference type="EC" id="2.7.13.3"/>
    </reaction>
</comment>
<dbReference type="GO" id="GO:0000155">
    <property type="term" value="F:phosphorelay sensor kinase activity"/>
    <property type="evidence" value="ECO:0007669"/>
    <property type="project" value="InterPro"/>
</dbReference>
<dbReference type="EC" id="2.7.13.3" evidence="3"/>
<evidence type="ECO:0000256" key="12">
    <source>
        <dbReference type="ARBA" id="ARBA00022989"/>
    </source>
</evidence>
<dbReference type="InterPro" id="IPR003594">
    <property type="entry name" value="HATPase_dom"/>
</dbReference>
<evidence type="ECO:0000256" key="10">
    <source>
        <dbReference type="ARBA" id="ARBA00022777"/>
    </source>
</evidence>
<evidence type="ECO:0000256" key="14">
    <source>
        <dbReference type="ARBA" id="ARBA00023136"/>
    </source>
</evidence>
<dbReference type="RefSeq" id="WP_109585437.1">
    <property type="nucleotide sequence ID" value="NZ_CAJPUX010000004.1"/>
</dbReference>
<evidence type="ECO:0000256" key="5">
    <source>
        <dbReference type="ARBA" id="ARBA00022519"/>
    </source>
</evidence>
<name>A0A316ELX4_9BURK</name>
<keyword evidence="9" id="KW-0547">Nucleotide-binding</keyword>
<feature type="domain" description="HAMP" evidence="17">
    <location>
        <begin position="179"/>
        <end position="231"/>
    </location>
</feature>
<keyword evidence="5" id="KW-0997">Cell inner membrane</keyword>
<keyword evidence="7" id="KW-0808">Transferase</keyword>
<evidence type="ECO:0000256" key="8">
    <source>
        <dbReference type="ARBA" id="ARBA00022692"/>
    </source>
</evidence>
<dbReference type="PRINTS" id="PR00344">
    <property type="entry name" value="BCTRLSENSOR"/>
</dbReference>
<dbReference type="SMART" id="SM00388">
    <property type="entry name" value="HisKA"/>
    <property type="match status" value="1"/>
</dbReference>
<evidence type="ECO:0000256" key="1">
    <source>
        <dbReference type="ARBA" id="ARBA00000085"/>
    </source>
</evidence>
<evidence type="ECO:0000313" key="19">
    <source>
        <dbReference type="Proteomes" id="UP000245754"/>
    </source>
</evidence>
<reference evidence="18 19" key="1">
    <citation type="submission" date="2018-05" db="EMBL/GenBank/DDBJ databases">
        <title>Genomic Encyclopedia of Type Strains, Phase IV (KMG-V): Genome sequencing to study the core and pangenomes of soil and plant-associated prokaryotes.</title>
        <authorList>
            <person name="Whitman W."/>
        </authorList>
    </citation>
    <scope>NUCLEOTIDE SEQUENCE [LARGE SCALE GENOMIC DNA]</scope>
    <source>
        <strain evidence="18 19">SLV-132</strain>
    </source>
</reference>
<dbReference type="SMART" id="SM00387">
    <property type="entry name" value="HATPase_c"/>
    <property type="match status" value="1"/>
</dbReference>
<protein>
    <recommendedName>
        <fullName evidence="3">histidine kinase</fullName>
        <ecNumber evidence="3">2.7.13.3</ecNumber>
    </recommendedName>
</protein>
<dbReference type="AlphaFoldDB" id="A0A316ELX4"/>
<keyword evidence="10 18" id="KW-0418">Kinase</keyword>
<proteinExistence type="predicted"/>
<dbReference type="InterPro" id="IPR050980">
    <property type="entry name" value="2C_sensor_his_kinase"/>
</dbReference>
<evidence type="ECO:0000256" key="7">
    <source>
        <dbReference type="ARBA" id="ARBA00022679"/>
    </source>
</evidence>
<dbReference type="InterPro" id="IPR005467">
    <property type="entry name" value="His_kinase_dom"/>
</dbReference>
<dbReference type="PROSITE" id="PS50885">
    <property type="entry name" value="HAMP"/>
    <property type="match status" value="1"/>
</dbReference>
<dbReference type="Proteomes" id="UP000245754">
    <property type="component" value="Unassembled WGS sequence"/>
</dbReference>
<evidence type="ECO:0000313" key="18">
    <source>
        <dbReference type="EMBL" id="PWK31622.1"/>
    </source>
</evidence>
<sequence length="438" mass="47038">MILAARARKLWPRTLFARLMVILVVGLTLAQGLSFGVVLIERMQAANKLMLGNLEVDVAGSVAILDRLPAAERPMWVRRLDRGSYTYLLGTGTAGPAPASAMSQRAAAAIVSVLAPRYTTTVNAVPGPNEHFQVHLTLADGSPLTVDVKPSGIVLSTWLPVLFCVQLAMIGACAWLAVRFVTRPLKQLAAAAENLGPDLKGAPIPERGPDEVVHAATAFNAMQARIAGYLSERIQILAAISHDLQTPITRMRLRLDLMENCETRVKLHGDLREMEHLVREGVTYARTLHGGEEAPVRIDPDALLDSIACDYRDGGHPIAIDGHLDAPVVTRPQALRRILTNLIDNALKFGGEVSVAVDRMQDGGLSIAVRDRGPGIPDGELERVLQPFYRLEASRNRGTGGTGLGLAIAQQLANALGGKLALANRREGGLEARLTLPA</sequence>
<keyword evidence="4" id="KW-1003">Cell membrane</keyword>
<dbReference type="PROSITE" id="PS50109">
    <property type="entry name" value="HIS_KIN"/>
    <property type="match status" value="1"/>
</dbReference>
<dbReference type="EMBL" id="QGGT01000009">
    <property type="protein sequence ID" value="PWK31622.1"/>
    <property type="molecule type" value="Genomic_DNA"/>
</dbReference>
<dbReference type="Pfam" id="PF02518">
    <property type="entry name" value="HATPase_c"/>
    <property type="match status" value="1"/>
</dbReference>
<evidence type="ECO:0000256" key="9">
    <source>
        <dbReference type="ARBA" id="ARBA00022741"/>
    </source>
</evidence>
<evidence type="ECO:0000259" key="17">
    <source>
        <dbReference type="PROSITE" id="PS50885"/>
    </source>
</evidence>
<dbReference type="PANTHER" id="PTHR44936">
    <property type="entry name" value="SENSOR PROTEIN CREC"/>
    <property type="match status" value="1"/>
</dbReference>
<keyword evidence="6" id="KW-0597">Phosphoprotein</keyword>
<keyword evidence="8 15" id="KW-0812">Transmembrane</keyword>
<dbReference type="InterPro" id="IPR036097">
    <property type="entry name" value="HisK_dim/P_sf"/>
</dbReference>
<evidence type="ECO:0000256" key="13">
    <source>
        <dbReference type="ARBA" id="ARBA00023012"/>
    </source>
</evidence>
<evidence type="ECO:0000259" key="16">
    <source>
        <dbReference type="PROSITE" id="PS50109"/>
    </source>
</evidence>
<feature type="domain" description="Histidine kinase" evidence="16">
    <location>
        <begin position="239"/>
        <end position="438"/>
    </location>
</feature>
<dbReference type="InterPro" id="IPR003660">
    <property type="entry name" value="HAMP_dom"/>
</dbReference>
<dbReference type="CDD" id="cd00082">
    <property type="entry name" value="HisKA"/>
    <property type="match status" value="1"/>
</dbReference>
<dbReference type="SUPFAM" id="SSF47384">
    <property type="entry name" value="Homodimeric domain of signal transducing histidine kinase"/>
    <property type="match status" value="1"/>
</dbReference>
<keyword evidence="13" id="KW-0902">Two-component regulatory system</keyword>
<keyword evidence="12 15" id="KW-1133">Transmembrane helix</keyword>
<evidence type="ECO:0000256" key="15">
    <source>
        <dbReference type="SAM" id="Phobius"/>
    </source>
</evidence>
<dbReference type="Gene3D" id="3.30.565.10">
    <property type="entry name" value="Histidine kinase-like ATPase, C-terminal domain"/>
    <property type="match status" value="1"/>
</dbReference>
<accession>A0A316ELX4</accession>
<dbReference type="CDD" id="cd06225">
    <property type="entry name" value="HAMP"/>
    <property type="match status" value="1"/>
</dbReference>